<dbReference type="Pfam" id="PF01609">
    <property type="entry name" value="DDE_Tnp_1"/>
    <property type="match status" value="1"/>
</dbReference>
<sequence length="158" mass="18252">MSRLSIAVDTKVRGWRKTAKSDWGNPPETFRLVTYRDAETNIVYPLVTNTLDLPARTSADLYKERWQIELFFKWIRQNLKVKSILGTSMNAVKAQFWIILCAYLPSAVVSKVPVENQRVVTTYIIDIAAELVRARRFYKLFDPPKQENATQNGQLCLL</sequence>
<dbReference type="GO" id="GO:0006313">
    <property type="term" value="P:DNA transposition"/>
    <property type="evidence" value="ECO:0007669"/>
    <property type="project" value="InterPro"/>
</dbReference>
<feature type="domain" description="Transposase IS4-like" evidence="1">
    <location>
        <begin position="11"/>
        <end position="104"/>
    </location>
</feature>
<dbReference type="GO" id="GO:0004803">
    <property type="term" value="F:transposase activity"/>
    <property type="evidence" value="ECO:0007669"/>
    <property type="project" value="InterPro"/>
</dbReference>
<protein>
    <submittedName>
        <fullName evidence="2">Transposase DDE domain-containing protein</fullName>
    </submittedName>
</protein>
<dbReference type="InterPro" id="IPR012337">
    <property type="entry name" value="RNaseH-like_sf"/>
</dbReference>
<reference evidence="3" key="1">
    <citation type="submission" date="2016-10" db="EMBL/GenBank/DDBJ databases">
        <authorList>
            <person name="Varghese N."/>
            <person name="Submissions S."/>
        </authorList>
    </citation>
    <scope>NUCLEOTIDE SEQUENCE [LARGE SCALE GENOMIC DNA]</scope>
    <source>
        <strain evidence="3">DSM 8987</strain>
    </source>
</reference>
<evidence type="ECO:0000313" key="2">
    <source>
        <dbReference type="EMBL" id="SDE59051.1"/>
    </source>
</evidence>
<evidence type="ECO:0000313" key="3">
    <source>
        <dbReference type="Proteomes" id="UP000243205"/>
    </source>
</evidence>
<dbReference type="InterPro" id="IPR002559">
    <property type="entry name" value="Transposase_11"/>
</dbReference>
<dbReference type="PANTHER" id="PTHR33258:SF1">
    <property type="entry name" value="TRANSPOSASE INSL FOR INSERTION SEQUENCE ELEMENT IS186A-RELATED"/>
    <property type="match status" value="1"/>
</dbReference>
<proteinExistence type="predicted"/>
<dbReference type="EMBL" id="FNAQ01000018">
    <property type="protein sequence ID" value="SDE59051.1"/>
    <property type="molecule type" value="Genomic_DNA"/>
</dbReference>
<dbReference type="PANTHER" id="PTHR33258">
    <property type="entry name" value="TRANSPOSASE INSL FOR INSERTION SEQUENCE ELEMENT IS186A-RELATED"/>
    <property type="match status" value="1"/>
</dbReference>
<dbReference type="GO" id="GO:0003677">
    <property type="term" value="F:DNA binding"/>
    <property type="evidence" value="ECO:0007669"/>
    <property type="project" value="InterPro"/>
</dbReference>
<gene>
    <name evidence="2" type="ORF">SAMN05661003_1184</name>
</gene>
<organism evidence="2 3">
    <name type="scientific">Desulfuromonas thiophila</name>
    <dbReference type="NCBI Taxonomy" id="57664"/>
    <lineage>
        <taxon>Bacteria</taxon>
        <taxon>Pseudomonadati</taxon>
        <taxon>Thermodesulfobacteriota</taxon>
        <taxon>Desulfuromonadia</taxon>
        <taxon>Desulfuromonadales</taxon>
        <taxon>Desulfuromonadaceae</taxon>
        <taxon>Desulfuromonas</taxon>
    </lineage>
</organism>
<name>A0A1G7E5U9_9BACT</name>
<dbReference type="STRING" id="57664.SAMN05661003_1184"/>
<dbReference type="SUPFAM" id="SSF53098">
    <property type="entry name" value="Ribonuclease H-like"/>
    <property type="match status" value="1"/>
</dbReference>
<dbReference type="OrthoDB" id="5411425at2"/>
<accession>A0A1G7E5U9</accession>
<evidence type="ECO:0000259" key="1">
    <source>
        <dbReference type="Pfam" id="PF01609"/>
    </source>
</evidence>
<keyword evidence="3" id="KW-1185">Reference proteome</keyword>
<dbReference type="AlphaFoldDB" id="A0A1G7E5U9"/>
<dbReference type="Proteomes" id="UP000243205">
    <property type="component" value="Unassembled WGS sequence"/>
</dbReference>